<dbReference type="GO" id="GO:0000155">
    <property type="term" value="F:phosphorelay sensor kinase activity"/>
    <property type="evidence" value="ECO:0007669"/>
    <property type="project" value="InterPro"/>
</dbReference>
<evidence type="ECO:0000256" key="2">
    <source>
        <dbReference type="ARBA" id="ARBA00012438"/>
    </source>
</evidence>
<dbReference type="PRINTS" id="PR00344">
    <property type="entry name" value="BCTRLSENSOR"/>
</dbReference>
<dbReference type="InterPro" id="IPR004358">
    <property type="entry name" value="Sig_transdc_His_kin-like_C"/>
</dbReference>
<evidence type="ECO:0000256" key="4">
    <source>
        <dbReference type="ARBA" id="ARBA00022679"/>
    </source>
</evidence>
<dbReference type="SMART" id="SM00448">
    <property type="entry name" value="REC"/>
    <property type="match status" value="1"/>
</dbReference>
<dbReference type="Gene3D" id="1.10.287.130">
    <property type="match status" value="1"/>
</dbReference>
<evidence type="ECO:0000259" key="9">
    <source>
        <dbReference type="PROSITE" id="PS50110"/>
    </source>
</evidence>
<protein>
    <recommendedName>
        <fullName evidence="2">histidine kinase</fullName>
        <ecNumber evidence="2">2.7.13.3</ecNumber>
    </recommendedName>
</protein>
<dbReference type="InterPro" id="IPR011006">
    <property type="entry name" value="CheY-like_superfamily"/>
</dbReference>
<keyword evidence="3 6" id="KW-0597">Phosphoprotein</keyword>
<dbReference type="PROSITE" id="PS50110">
    <property type="entry name" value="RESPONSE_REGULATORY"/>
    <property type="match status" value="1"/>
</dbReference>
<dbReference type="Gene3D" id="3.40.50.2300">
    <property type="match status" value="1"/>
</dbReference>
<dbReference type="SMART" id="SM00388">
    <property type="entry name" value="HisKA"/>
    <property type="match status" value="1"/>
</dbReference>
<keyword evidence="4 10" id="KW-0808">Transferase</keyword>
<feature type="domain" description="Response regulatory" evidence="9">
    <location>
        <begin position="446"/>
        <end position="556"/>
    </location>
</feature>
<reference evidence="11" key="1">
    <citation type="submission" date="2018-03" db="EMBL/GenBank/DDBJ databases">
        <authorList>
            <person name="Rodrigo-Torres L."/>
            <person name="Arahal R. D."/>
            <person name="Lucena T."/>
        </authorList>
    </citation>
    <scope>NUCLEOTIDE SEQUENCE [LARGE SCALE GENOMIC DNA]</scope>
    <source>
        <strain evidence="11">CECT 8504</strain>
    </source>
</reference>
<dbReference type="PANTHER" id="PTHR43047">
    <property type="entry name" value="TWO-COMPONENT HISTIDINE PROTEIN KINASE"/>
    <property type="match status" value="1"/>
</dbReference>
<dbReference type="PANTHER" id="PTHR43047:SF64">
    <property type="entry name" value="HISTIDINE KINASE CONTAINING CHEY-HOMOLOGOUS RECEIVER DOMAIN AND PAS DOMAIN-RELATED"/>
    <property type="match status" value="1"/>
</dbReference>
<evidence type="ECO:0000256" key="6">
    <source>
        <dbReference type="PROSITE-ProRule" id="PRU00169"/>
    </source>
</evidence>
<keyword evidence="7" id="KW-1133">Transmembrane helix</keyword>
<feature type="domain" description="Histidine kinase" evidence="8">
    <location>
        <begin position="206"/>
        <end position="423"/>
    </location>
</feature>
<evidence type="ECO:0000256" key="5">
    <source>
        <dbReference type="ARBA" id="ARBA00022777"/>
    </source>
</evidence>
<dbReference type="SMART" id="SM00387">
    <property type="entry name" value="HATPase_c"/>
    <property type="match status" value="1"/>
</dbReference>
<feature type="transmembrane region" description="Helical" evidence="7">
    <location>
        <begin position="41"/>
        <end position="62"/>
    </location>
</feature>
<dbReference type="Pfam" id="PF00072">
    <property type="entry name" value="Response_reg"/>
    <property type="match status" value="1"/>
</dbReference>
<dbReference type="PROSITE" id="PS50109">
    <property type="entry name" value="HIS_KIN"/>
    <property type="match status" value="1"/>
</dbReference>
<dbReference type="EMBL" id="ONZF01000015">
    <property type="protein sequence ID" value="SPJ26172.1"/>
    <property type="molecule type" value="Genomic_DNA"/>
</dbReference>
<keyword evidence="7" id="KW-0812">Transmembrane</keyword>
<name>A0A2R8C1A0_9RHOB</name>
<dbReference type="InterPro" id="IPR003661">
    <property type="entry name" value="HisK_dim/P_dom"/>
</dbReference>
<evidence type="ECO:0000259" key="8">
    <source>
        <dbReference type="PROSITE" id="PS50109"/>
    </source>
</evidence>
<proteinExistence type="predicted"/>
<evidence type="ECO:0000256" key="7">
    <source>
        <dbReference type="SAM" id="Phobius"/>
    </source>
</evidence>
<dbReference type="CDD" id="cd16922">
    <property type="entry name" value="HATPase_EvgS-ArcB-TorS-like"/>
    <property type="match status" value="1"/>
</dbReference>
<keyword evidence="5" id="KW-0418">Kinase</keyword>
<dbReference type="SUPFAM" id="SSF55874">
    <property type="entry name" value="ATPase domain of HSP90 chaperone/DNA topoisomerase II/histidine kinase"/>
    <property type="match status" value="1"/>
</dbReference>
<sequence length="563" mass="60954">MPTTLRHENLVSHLRLTRVERPFHIMAYWVTLGLVSWSYDLHWACPVLGAIALILDLLLLPLESRLLVRKTSGAFKLYTTLHAASLFFYASSLVFLLLEEAANVKLVAWLGLTATFVNCLVLRTIVQSIAIPAALASGIPIVIALHYQLGSIGVAPGISAARIASGIIVLYLGFAIALTIKLQNSFHRARGAERRAMRDRDRFFSVIAHELRTPLNGILGIGQLALSEAETSKERERGRILLSSAEDLNSLLSDILDRAKLSEGKFTIAPKVAHVGDLVHRVRGLFADRAREQGTRIEVDIDPSVPEAAVVDPLRLRQILSNLVSNAVKHTDHGTIAISVDLDAAGLLRFTVSDDGPGIPAAHLDRLFTPYAQLDDDASRSGQGTGLGLSLARDLARAMGGDLTVSSIPGVGSTFVVTIAHTPAADRVADAGNGRCRSPTRLTGLRVLVADDNKVNRLVARRMLEASGAHVIEAMDGLDTLDKLRTRPVDVLLLDLHMPRLDGWATMERIRAAPDLRDLPVIVTSAGQEDIPIGVRGSVTKPLDRMRMIDTVAGAAMAYRRSA</sequence>
<feature type="transmembrane region" description="Helical" evidence="7">
    <location>
        <begin position="129"/>
        <end position="149"/>
    </location>
</feature>
<evidence type="ECO:0000313" key="11">
    <source>
        <dbReference type="Proteomes" id="UP000244912"/>
    </source>
</evidence>
<dbReference type="InterPro" id="IPR003594">
    <property type="entry name" value="HATPase_dom"/>
</dbReference>
<dbReference type="SUPFAM" id="SSF47384">
    <property type="entry name" value="Homodimeric domain of signal transducing histidine kinase"/>
    <property type="match status" value="1"/>
</dbReference>
<comment type="catalytic activity">
    <reaction evidence="1">
        <text>ATP + protein L-histidine = ADP + protein N-phospho-L-histidine.</text>
        <dbReference type="EC" id="2.7.13.3"/>
    </reaction>
</comment>
<dbReference type="InterPro" id="IPR036097">
    <property type="entry name" value="HisK_dim/P_sf"/>
</dbReference>
<dbReference type="SUPFAM" id="SSF52172">
    <property type="entry name" value="CheY-like"/>
    <property type="match status" value="1"/>
</dbReference>
<evidence type="ECO:0000256" key="1">
    <source>
        <dbReference type="ARBA" id="ARBA00000085"/>
    </source>
</evidence>
<gene>
    <name evidence="10" type="primary">arcB_6</name>
    <name evidence="10" type="ORF">PAA8504_04028</name>
</gene>
<dbReference type="Gene3D" id="3.30.565.10">
    <property type="entry name" value="Histidine kinase-like ATPase, C-terminal domain"/>
    <property type="match status" value="1"/>
</dbReference>
<dbReference type="Proteomes" id="UP000244912">
    <property type="component" value="Unassembled WGS sequence"/>
</dbReference>
<keyword evidence="11" id="KW-1185">Reference proteome</keyword>
<dbReference type="RefSeq" id="WP_108895880.1">
    <property type="nucleotide sequence ID" value="NZ_ONZF01000015.1"/>
</dbReference>
<dbReference type="OrthoDB" id="9809766at2"/>
<dbReference type="InterPro" id="IPR036890">
    <property type="entry name" value="HATPase_C_sf"/>
</dbReference>
<evidence type="ECO:0000313" key="10">
    <source>
        <dbReference type="EMBL" id="SPJ26172.1"/>
    </source>
</evidence>
<dbReference type="CDD" id="cd17546">
    <property type="entry name" value="REC_hyHK_CKI1_RcsC-like"/>
    <property type="match status" value="1"/>
</dbReference>
<organism evidence="10 11">
    <name type="scientific">Palleronia abyssalis</name>
    <dbReference type="NCBI Taxonomy" id="1501240"/>
    <lineage>
        <taxon>Bacteria</taxon>
        <taxon>Pseudomonadati</taxon>
        <taxon>Pseudomonadota</taxon>
        <taxon>Alphaproteobacteria</taxon>
        <taxon>Rhodobacterales</taxon>
        <taxon>Roseobacteraceae</taxon>
        <taxon>Palleronia</taxon>
    </lineage>
</organism>
<feature type="transmembrane region" description="Helical" evidence="7">
    <location>
        <begin position="74"/>
        <end position="98"/>
    </location>
</feature>
<evidence type="ECO:0000256" key="3">
    <source>
        <dbReference type="ARBA" id="ARBA00022553"/>
    </source>
</evidence>
<keyword evidence="7" id="KW-0472">Membrane</keyword>
<accession>A0A2R8C1A0</accession>
<feature type="transmembrane region" description="Helical" evidence="7">
    <location>
        <begin position="161"/>
        <end position="180"/>
    </location>
</feature>
<dbReference type="Pfam" id="PF02518">
    <property type="entry name" value="HATPase_c"/>
    <property type="match status" value="1"/>
</dbReference>
<dbReference type="EC" id="2.7.13.3" evidence="2"/>
<dbReference type="AlphaFoldDB" id="A0A2R8C1A0"/>
<dbReference type="Pfam" id="PF00512">
    <property type="entry name" value="HisKA"/>
    <property type="match status" value="1"/>
</dbReference>
<dbReference type="InterPro" id="IPR001789">
    <property type="entry name" value="Sig_transdc_resp-reg_receiver"/>
</dbReference>
<feature type="transmembrane region" description="Helical" evidence="7">
    <location>
        <begin position="104"/>
        <end position="122"/>
    </location>
</feature>
<feature type="modified residue" description="4-aspartylphosphate" evidence="6">
    <location>
        <position position="495"/>
    </location>
</feature>
<dbReference type="CDD" id="cd00082">
    <property type="entry name" value="HisKA"/>
    <property type="match status" value="1"/>
</dbReference>
<dbReference type="InterPro" id="IPR005467">
    <property type="entry name" value="His_kinase_dom"/>
</dbReference>